<name>A0AAN8IK42_TRICO</name>
<dbReference type="Proteomes" id="UP001331761">
    <property type="component" value="Unassembled WGS sequence"/>
</dbReference>
<dbReference type="EMBL" id="WIXE01016787">
    <property type="protein sequence ID" value="KAK5972302.1"/>
    <property type="molecule type" value="Genomic_DNA"/>
</dbReference>
<sequence length="82" mass="9015">MFLFIICAIFLVNALAAKVPPAPADIECKDTAGVYNLCQTIGSRSCAFSMSKSRGCLIEGRFGKIPDIRTKFSTRFYANFLP</sequence>
<evidence type="ECO:0000313" key="3">
    <source>
        <dbReference type="Proteomes" id="UP001331761"/>
    </source>
</evidence>
<evidence type="ECO:0000256" key="1">
    <source>
        <dbReference type="SAM" id="SignalP"/>
    </source>
</evidence>
<organism evidence="2 3">
    <name type="scientific">Trichostrongylus colubriformis</name>
    <name type="common">Black scour worm</name>
    <dbReference type="NCBI Taxonomy" id="6319"/>
    <lineage>
        <taxon>Eukaryota</taxon>
        <taxon>Metazoa</taxon>
        <taxon>Ecdysozoa</taxon>
        <taxon>Nematoda</taxon>
        <taxon>Chromadorea</taxon>
        <taxon>Rhabditida</taxon>
        <taxon>Rhabditina</taxon>
        <taxon>Rhabditomorpha</taxon>
        <taxon>Strongyloidea</taxon>
        <taxon>Trichostrongylidae</taxon>
        <taxon>Trichostrongylus</taxon>
    </lineage>
</organism>
<gene>
    <name evidence="2" type="ORF">GCK32_001633</name>
</gene>
<keyword evidence="3" id="KW-1185">Reference proteome</keyword>
<proteinExistence type="predicted"/>
<protein>
    <submittedName>
        <fullName evidence="2">Uncharacterized protein</fullName>
    </submittedName>
</protein>
<comment type="caution">
    <text evidence="2">The sequence shown here is derived from an EMBL/GenBank/DDBJ whole genome shotgun (WGS) entry which is preliminary data.</text>
</comment>
<reference evidence="2 3" key="1">
    <citation type="submission" date="2019-10" db="EMBL/GenBank/DDBJ databases">
        <title>Assembly and Annotation for the nematode Trichostrongylus colubriformis.</title>
        <authorList>
            <person name="Martin J."/>
        </authorList>
    </citation>
    <scope>NUCLEOTIDE SEQUENCE [LARGE SCALE GENOMIC DNA]</scope>
    <source>
        <strain evidence="2">G859</strain>
        <tissue evidence="2">Whole worm</tissue>
    </source>
</reference>
<evidence type="ECO:0000313" key="2">
    <source>
        <dbReference type="EMBL" id="KAK5972302.1"/>
    </source>
</evidence>
<feature type="chain" id="PRO_5042975546" evidence="1">
    <location>
        <begin position="17"/>
        <end position="82"/>
    </location>
</feature>
<dbReference type="AlphaFoldDB" id="A0AAN8IK42"/>
<keyword evidence="1" id="KW-0732">Signal</keyword>
<accession>A0AAN8IK42</accession>
<feature type="signal peptide" evidence="1">
    <location>
        <begin position="1"/>
        <end position="16"/>
    </location>
</feature>